<feature type="domain" description="ATP-grasp" evidence="5">
    <location>
        <begin position="98"/>
        <end position="283"/>
    </location>
</feature>
<dbReference type="SUPFAM" id="SSF56059">
    <property type="entry name" value="Glutathione synthetase ATP-binding domain-like"/>
    <property type="match status" value="1"/>
</dbReference>
<keyword evidence="1" id="KW-0479">Metal-binding</keyword>
<dbReference type="InterPro" id="IPR054562">
    <property type="entry name" value="LysX/ArgX_preATP_grasp"/>
</dbReference>
<keyword evidence="6" id="KW-0436">Ligase</keyword>
<accession>A0ABY9VDJ7</accession>
<evidence type="ECO:0000259" key="5">
    <source>
        <dbReference type="PROSITE" id="PS50975"/>
    </source>
</evidence>
<evidence type="ECO:0000313" key="6">
    <source>
        <dbReference type="EMBL" id="WNF00030.1"/>
    </source>
</evidence>
<evidence type="ECO:0000256" key="4">
    <source>
        <dbReference type="PROSITE-ProRule" id="PRU00409"/>
    </source>
</evidence>
<evidence type="ECO:0000256" key="3">
    <source>
        <dbReference type="ARBA" id="ARBA00022840"/>
    </source>
</evidence>
<dbReference type="Proteomes" id="UP001305606">
    <property type="component" value="Chromosome"/>
</dbReference>
<keyword evidence="7" id="KW-1185">Reference proteome</keyword>
<reference evidence="6 7" key="1">
    <citation type="submission" date="2023-02" db="EMBL/GenBank/DDBJ databases">
        <title>Streptomyces sp. SCA4-21 with antifungal activity against Fusarium oxysporum f. sp. cubense, Streptomyces sp. SCA2-17 with antifungal activity against Fusarium oxysporum f. sp. cubense.</title>
        <authorList>
            <person name="Qi D."/>
        </authorList>
    </citation>
    <scope>NUCLEOTIDE SEQUENCE [LARGE SCALE GENOMIC DNA]</scope>
    <source>
        <strain evidence="6 7">SCA4-21</strain>
    </source>
</reference>
<dbReference type="PROSITE" id="PS50975">
    <property type="entry name" value="ATP_GRASP"/>
    <property type="match status" value="1"/>
</dbReference>
<dbReference type="Pfam" id="PF08443">
    <property type="entry name" value="RimK"/>
    <property type="match status" value="1"/>
</dbReference>
<proteinExistence type="predicted"/>
<dbReference type="InterPro" id="IPR011761">
    <property type="entry name" value="ATP-grasp"/>
</dbReference>
<dbReference type="RefSeq" id="WP_311038461.1">
    <property type="nucleotide sequence ID" value="NZ_CP117522.1"/>
</dbReference>
<dbReference type="Pfam" id="PF22626">
    <property type="entry name" value="LysX_preATP_grasp"/>
    <property type="match status" value="1"/>
</dbReference>
<protein>
    <submittedName>
        <fullName evidence="6">RimK family alpha-L-glutamate ligase</fullName>
    </submittedName>
</protein>
<dbReference type="PANTHER" id="PTHR21621:SF2">
    <property type="entry name" value="COENZYME GAMMA-F420-2:ALPHA-L-GLUTAMATE LIGASE"/>
    <property type="match status" value="1"/>
</dbReference>
<keyword evidence="2 4" id="KW-0547">Nucleotide-binding</keyword>
<gene>
    <name evidence="6" type="ORF">PS467_34275</name>
</gene>
<dbReference type="EMBL" id="CP117522">
    <property type="protein sequence ID" value="WNF00030.1"/>
    <property type="molecule type" value="Genomic_DNA"/>
</dbReference>
<dbReference type="GO" id="GO:0016874">
    <property type="term" value="F:ligase activity"/>
    <property type="evidence" value="ECO:0007669"/>
    <property type="project" value="UniProtKB-KW"/>
</dbReference>
<evidence type="ECO:0000313" key="7">
    <source>
        <dbReference type="Proteomes" id="UP001305606"/>
    </source>
</evidence>
<dbReference type="InterPro" id="IPR013651">
    <property type="entry name" value="ATP-grasp_RimK-type"/>
</dbReference>
<dbReference type="NCBIfam" id="TIGR00768">
    <property type="entry name" value="rimK_fam"/>
    <property type="match status" value="1"/>
</dbReference>
<keyword evidence="3 4" id="KW-0067">ATP-binding</keyword>
<organism evidence="6 7">
    <name type="scientific">Streptomyces luomodiensis</name>
    <dbReference type="NCBI Taxonomy" id="3026192"/>
    <lineage>
        <taxon>Bacteria</taxon>
        <taxon>Bacillati</taxon>
        <taxon>Actinomycetota</taxon>
        <taxon>Actinomycetes</taxon>
        <taxon>Kitasatosporales</taxon>
        <taxon>Streptomycetaceae</taxon>
        <taxon>Streptomyces</taxon>
    </lineage>
</organism>
<dbReference type="InterPro" id="IPR016185">
    <property type="entry name" value="PreATP-grasp_dom_sf"/>
</dbReference>
<dbReference type="Gene3D" id="3.40.50.20">
    <property type="match status" value="1"/>
</dbReference>
<evidence type="ECO:0000256" key="2">
    <source>
        <dbReference type="ARBA" id="ARBA00022741"/>
    </source>
</evidence>
<evidence type="ECO:0000256" key="1">
    <source>
        <dbReference type="ARBA" id="ARBA00022723"/>
    </source>
</evidence>
<name>A0ABY9VDJ7_9ACTN</name>
<dbReference type="SUPFAM" id="SSF52440">
    <property type="entry name" value="PreATP-grasp domain"/>
    <property type="match status" value="1"/>
</dbReference>
<dbReference type="InterPro" id="IPR004666">
    <property type="entry name" value="Rp_bS6_RimK/Lys_biosynth_LsyX"/>
</dbReference>
<dbReference type="Gene3D" id="3.30.470.20">
    <property type="entry name" value="ATP-grasp fold, B domain"/>
    <property type="match status" value="1"/>
</dbReference>
<dbReference type="Gene3D" id="3.30.1490.20">
    <property type="entry name" value="ATP-grasp fold, A domain"/>
    <property type="match status" value="1"/>
</dbReference>
<sequence>MSAPVAGDAVAVLASRVGVEEKRILTELQRRGVCCEQVDVRTLWTDTRAPAGRWRLAINREIGFYRSVHTARALQAQGVRVCNSAEATEVCGDKWRSALAFDRAGLRTPRTVLALSPDAALDALDAIGYPAVLKPLVGSWGRMVAFVPDRRTGRTLLEYVAALPHPQSRVVCVQEYIGGGRELRVLVAGGEPVAAMWRRGADWRGNVALGGRGTYCEPSADVATTAVAAADCVGADIAGVDLIETDDGGVRVLEVNHRVEFAGLQAAAADRVDVAARLVDHVLREVR</sequence>
<dbReference type="InterPro" id="IPR013815">
    <property type="entry name" value="ATP_grasp_subdomain_1"/>
</dbReference>
<dbReference type="PANTHER" id="PTHR21621">
    <property type="entry name" value="RIBOSOMAL PROTEIN S6 MODIFICATION PROTEIN"/>
    <property type="match status" value="1"/>
</dbReference>